<comment type="caution">
    <text evidence="2">The sequence shown here is derived from an EMBL/GenBank/DDBJ whole genome shotgun (WGS) entry which is preliminary data.</text>
</comment>
<protein>
    <submittedName>
        <fullName evidence="2">Uncharacterized protein</fullName>
    </submittedName>
</protein>
<evidence type="ECO:0000313" key="3">
    <source>
        <dbReference type="Proteomes" id="UP001642484"/>
    </source>
</evidence>
<name>A0ABP0R7T1_9DINO</name>
<gene>
    <name evidence="2" type="ORF">CCMP2556_LOCUS45747</name>
</gene>
<sequence>MAWSACLGGAPRGVLAVLLLGCASADSGDIIKKVVNTPWWPAGSEKTAESVGIISHGFVYMTAMMELNETLEKTMLQETWDVRDIAFAAGANLSDLVDCLVNAPKGQGETVRAALMSVLPASVRASPPALTVVEMPGEYQFVGNSIACVANIPDGKSARQSWRHKGIYAVSARGLMFLEGSLASSDCEGDAFHETEDIARRMLETSGNDSTLVDCTAFVAQISEASEVRRAIKEVTQTTKVVPALTIVQAQRLPKKSVLLRCTADVSGGAQQLRSESEESTEGLVLTQSFAFTSAQLAWNSTGLDALESLGRLLQRAQLTLKEVISCSFFVKDQNKVFDLFGGFFQVFNQELMRTGSPRENPPPPARGEYEAPSECAECQVAAKCVAARKAPTDLEMLV</sequence>
<feature type="chain" id="PRO_5046413864" evidence="1">
    <location>
        <begin position="17"/>
        <end position="399"/>
    </location>
</feature>
<evidence type="ECO:0000313" key="2">
    <source>
        <dbReference type="EMBL" id="CAK9096200.1"/>
    </source>
</evidence>
<feature type="signal peptide" evidence="1">
    <location>
        <begin position="1"/>
        <end position="16"/>
    </location>
</feature>
<dbReference type="SUPFAM" id="SSF55298">
    <property type="entry name" value="YjgF-like"/>
    <property type="match status" value="1"/>
</dbReference>
<dbReference type="EMBL" id="CAXAMN010025583">
    <property type="protein sequence ID" value="CAK9096200.1"/>
    <property type="molecule type" value="Genomic_DNA"/>
</dbReference>
<accession>A0ABP0R7T1</accession>
<evidence type="ECO:0000256" key="1">
    <source>
        <dbReference type="SAM" id="SignalP"/>
    </source>
</evidence>
<dbReference type="Proteomes" id="UP001642484">
    <property type="component" value="Unassembled WGS sequence"/>
</dbReference>
<keyword evidence="1" id="KW-0732">Signal</keyword>
<proteinExistence type="predicted"/>
<keyword evidence="3" id="KW-1185">Reference proteome</keyword>
<organism evidence="2 3">
    <name type="scientific">Durusdinium trenchii</name>
    <dbReference type="NCBI Taxonomy" id="1381693"/>
    <lineage>
        <taxon>Eukaryota</taxon>
        <taxon>Sar</taxon>
        <taxon>Alveolata</taxon>
        <taxon>Dinophyceae</taxon>
        <taxon>Suessiales</taxon>
        <taxon>Symbiodiniaceae</taxon>
        <taxon>Durusdinium</taxon>
    </lineage>
</organism>
<reference evidence="2 3" key="1">
    <citation type="submission" date="2024-02" db="EMBL/GenBank/DDBJ databases">
        <authorList>
            <person name="Chen Y."/>
            <person name="Shah S."/>
            <person name="Dougan E. K."/>
            <person name="Thang M."/>
            <person name="Chan C."/>
        </authorList>
    </citation>
    <scope>NUCLEOTIDE SEQUENCE [LARGE SCALE GENOMIC DNA]</scope>
</reference>
<dbReference type="InterPro" id="IPR035959">
    <property type="entry name" value="RutC-like_sf"/>
</dbReference>